<accession>A0A2G3E2J0</accession>
<name>A0A2G3E2J0_9FIRM</name>
<evidence type="ECO:0000256" key="1">
    <source>
        <dbReference type="ARBA" id="ARBA00023015"/>
    </source>
</evidence>
<evidence type="ECO:0000313" key="5">
    <source>
        <dbReference type="EMBL" id="PHU37488.1"/>
    </source>
</evidence>
<keyword evidence="1" id="KW-0805">Transcription regulation</keyword>
<dbReference type="InterPro" id="IPR052359">
    <property type="entry name" value="HTH-type_reg/antitoxin"/>
</dbReference>
<dbReference type="RefSeq" id="WP_099386240.1">
    <property type="nucleotide sequence ID" value="NZ_JANSWH010000031.1"/>
</dbReference>
<evidence type="ECO:0000259" key="4">
    <source>
        <dbReference type="Pfam" id="PF01381"/>
    </source>
</evidence>
<dbReference type="Pfam" id="PF01381">
    <property type="entry name" value="HTH_3"/>
    <property type="match status" value="1"/>
</dbReference>
<dbReference type="GO" id="GO:0003677">
    <property type="term" value="F:DNA binding"/>
    <property type="evidence" value="ECO:0007669"/>
    <property type="project" value="UniProtKB-KW"/>
</dbReference>
<evidence type="ECO:0000313" key="6">
    <source>
        <dbReference type="Proteomes" id="UP000224563"/>
    </source>
</evidence>
<dbReference type="InterPro" id="IPR010982">
    <property type="entry name" value="Lambda_DNA-bd_dom_sf"/>
</dbReference>
<dbReference type="SUPFAM" id="SSF47413">
    <property type="entry name" value="lambda repressor-like DNA-binding domains"/>
    <property type="match status" value="1"/>
</dbReference>
<gene>
    <name evidence="5" type="ORF">CSX02_07655</name>
</gene>
<proteinExistence type="predicted"/>
<dbReference type="Proteomes" id="UP000224563">
    <property type="component" value="Unassembled WGS sequence"/>
</dbReference>
<dbReference type="Gene3D" id="1.10.260.40">
    <property type="entry name" value="lambda repressor-like DNA-binding domains"/>
    <property type="match status" value="1"/>
</dbReference>
<dbReference type="CDD" id="cd00093">
    <property type="entry name" value="HTH_XRE"/>
    <property type="match status" value="1"/>
</dbReference>
<reference evidence="5 6" key="2">
    <citation type="submission" date="2017-10" db="EMBL/GenBank/DDBJ databases">
        <authorList>
            <person name="Banno H."/>
            <person name="Chua N.-H."/>
        </authorList>
    </citation>
    <scope>NUCLEOTIDE SEQUENCE [LARGE SCALE GENOMIC DNA]</scope>
    <source>
        <strain evidence="5 6">JK623</strain>
    </source>
</reference>
<feature type="domain" description="HTH cro/C1-type" evidence="4">
    <location>
        <begin position="45"/>
        <end position="84"/>
    </location>
</feature>
<evidence type="ECO:0000256" key="2">
    <source>
        <dbReference type="ARBA" id="ARBA00023125"/>
    </source>
</evidence>
<dbReference type="PANTHER" id="PTHR36511">
    <property type="entry name" value="MERR FAMILY BACTERIAL REGULATORY PROTEIN"/>
    <property type="match status" value="1"/>
</dbReference>
<organism evidence="5 6">
    <name type="scientific">Agathobacter ruminis</name>
    <dbReference type="NCBI Taxonomy" id="1712665"/>
    <lineage>
        <taxon>Bacteria</taxon>
        <taxon>Bacillati</taxon>
        <taxon>Bacillota</taxon>
        <taxon>Clostridia</taxon>
        <taxon>Lachnospirales</taxon>
        <taxon>Lachnospiraceae</taxon>
        <taxon>Agathobacter</taxon>
    </lineage>
</organism>
<reference evidence="5 6" key="1">
    <citation type="submission" date="2017-10" db="EMBL/GenBank/DDBJ databases">
        <title>Resolving the taxonomy of Roseburia spp., Eubacterium rectale and Agathobacter spp. through phylogenomic analysis.</title>
        <authorList>
            <person name="Sheridan P.O."/>
            <person name="Walker A.W."/>
            <person name="Duncan S.H."/>
            <person name="Scott K.P."/>
            <person name="Toole P.W.O."/>
            <person name="Luis P."/>
            <person name="Flint H.J."/>
        </authorList>
    </citation>
    <scope>NUCLEOTIDE SEQUENCE [LARGE SCALE GENOMIC DNA]</scope>
    <source>
        <strain evidence="5 6">JK623</strain>
    </source>
</reference>
<protein>
    <submittedName>
        <fullName evidence="5">Transcriptional regulator</fullName>
    </submittedName>
</protein>
<dbReference type="InterPro" id="IPR001387">
    <property type="entry name" value="Cro/C1-type_HTH"/>
</dbReference>
<dbReference type="PANTHER" id="PTHR36511:SF3">
    <property type="entry name" value="ANTITOXIN HIGA-2"/>
    <property type="match status" value="1"/>
</dbReference>
<comment type="caution">
    <text evidence="5">The sequence shown here is derived from an EMBL/GenBank/DDBJ whole genome shotgun (WGS) entry which is preliminary data.</text>
</comment>
<keyword evidence="2" id="KW-0238">DNA-binding</keyword>
<evidence type="ECO:0000256" key="3">
    <source>
        <dbReference type="ARBA" id="ARBA00023163"/>
    </source>
</evidence>
<keyword evidence="3" id="KW-0804">Transcription</keyword>
<keyword evidence="6" id="KW-1185">Reference proteome</keyword>
<dbReference type="AlphaFoldDB" id="A0A2G3E2J0"/>
<dbReference type="EMBL" id="PDYG01000049">
    <property type="protein sequence ID" value="PHU37488.1"/>
    <property type="molecule type" value="Genomic_DNA"/>
</dbReference>
<sequence>MSNSVYESIMTGLNEALEDSKSAKKVLKRHKVTVEPVKVYEADEVKKIRNSTGMSQKIFASYMGVSDKTVEAWEAGTNHPSGAASRLLSMIEKDKELIIKFPFVTNVMAK</sequence>